<evidence type="ECO:0000313" key="1">
    <source>
        <dbReference type="EMBL" id="AAL01078.1"/>
    </source>
</evidence>
<protein>
    <submittedName>
        <fullName evidence="1">ORF4</fullName>
    </submittedName>
</protein>
<reference evidence="1 2" key="1">
    <citation type="submission" date="2001-08" db="EMBL/GenBank/DDBJ databases">
        <title>Pathogenic strain of PCV showing CPE in vitro.</title>
        <authorList>
            <person name="Ouardani M."/>
            <person name="Dea S."/>
        </authorList>
    </citation>
    <scope>NUCLEOTIDE SEQUENCE [LARGE SCALE GENOMIC DNA]</scope>
    <source>
        <strain evidence="1">IAF2897</strain>
    </source>
</reference>
<accession>Q918R9</accession>
<organismHost>
    <name type="scientific">Sus scrofa</name>
    <name type="common">Pig</name>
    <dbReference type="NCBI Taxonomy" id="9823"/>
</organismHost>
<sequence>MARPPPPPLPLEKEKWHLQHPPLPHLRIYCQGYHSQNALLGSGHDEIYT</sequence>
<name>Q918R9_PCV2</name>
<proteinExistence type="predicted"/>
<dbReference type="Proteomes" id="UP000170746">
    <property type="component" value="Genome"/>
</dbReference>
<dbReference type="EMBL" id="AF408635">
    <property type="protein sequence ID" value="AAL01078.1"/>
    <property type="molecule type" value="Genomic_DNA"/>
</dbReference>
<evidence type="ECO:0000313" key="2">
    <source>
        <dbReference type="Proteomes" id="UP000170746"/>
    </source>
</evidence>
<organism evidence="1 2">
    <name type="scientific">Porcine circovirus 2</name>
    <name type="common">PCV2</name>
    <dbReference type="NCBI Taxonomy" id="85708"/>
    <lineage>
        <taxon>Viruses</taxon>
        <taxon>Monodnaviria</taxon>
        <taxon>Shotokuvirae</taxon>
        <taxon>Cressdnaviricota</taxon>
        <taxon>Arfiviricetes</taxon>
        <taxon>Cirlivirales</taxon>
        <taxon>Circoviridae</taxon>
        <taxon>Circovirus</taxon>
        <taxon>Circovirus porcine2</taxon>
    </lineage>
</organism>